<dbReference type="PANTHER" id="PTHR30480:SF13">
    <property type="entry name" value="BETA-HEXOSAMINIDASE"/>
    <property type="match status" value="1"/>
</dbReference>
<dbReference type="InterPro" id="IPR017853">
    <property type="entry name" value="GH"/>
</dbReference>
<reference evidence="8" key="1">
    <citation type="submission" date="2017-01" db="EMBL/GenBank/DDBJ databases">
        <authorList>
            <person name="Varghese N."/>
            <person name="Submissions S."/>
        </authorList>
    </citation>
    <scope>NUCLEOTIDE SEQUENCE [LARGE SCALE GENOMIC DNA]</scope>
    <source>
        <strain evidence="8">DSM 46698</strain>
    </source>
</reference>
<dbReference type="STRING" id="529505.SAMN05421761_103375"/>
<keyword evidence="5" id="KW-0326">Glycosidase</keyword>
<dbReference type="AlphaFoldDB" id="A0A1N7LJ10"/>
<dbReference type="PANTHER" id="PTHR30480">
    <property type="entry name" value="BETA-HEXOSAMINIDASE-RELATED"/>
    <property type="match status" value="1"/>
</dbReference>
<dbReference type="Proteomes" id="UP000186026">
    <property type="component" value="Unassembled WGS sequence"/>
</dbReference>
<evidence type="ECO:0000256" key="4">
    <source>
        <dbReference type="ARBA" id="ARBA00022801"/>
    </source>
</evidence>
<evidence type="ECO:0000256" key="2">
    <source>
        <dbReference type="ARBA" id="ARBA00005336"/>
    </source>
</evidence>
<evidence type="ECO:0000256" key="3">
    <source>
        <dbReference type="ARBA" id="ARBA00012663"/>
    </source>
</evidence>
<dbReference type="GO" id="GO:0005975">
    <property type="term" value="P:carbohydrate metabolic process"/>
    <property type="evidence" value="ECO:0007669"/>
    <property type="project" value="InterPro"/>
</dbReference>
<dbReference type="InterPro" id="IPR036962">
    <property type="entry name" value="Glyco_hydro_3_N_sf"/>
</dbReference>
<dbReference type="EC" id="3.2.1.52" evidence="3"/>
<dbReference type="OrthoDB" id="9805821at2"/>
<evidence type="ECO:0000313" key="8">
    <source>
        <dbReference type="Proteomes" id="UP000186026"/>
    </source>
</evidence>
<dbReference type="GO" id="GO:0004563">
    <property type="term" value="F:beta-N-acetylhexosaminidase activity"/>
    <property type="evidence" value="ECO:0007669"/>
    <property type="project" value="UniProtKB-EC"/>
</dbReference>
<dbReference type="SUPFAM" id="SSF51445">
    <property type="entry name" value="(Trans)glycosidases"/>
    <property type="match status" value="1"/>
</dbReference>
<dbReference type="InterPro" id="IPR019800">
    <property type="entry name" value="Glyco_hydro_3_AS"/>
</dbReference>
<keyword evidence="8" id="KW-1185">Reference proteome</keyword>
<feature type="domain" description="Glycoside hydrolase family 3 N-terminal" evidence="6">
    <location>
        <begin position="5"/>
        <end position="335"/>
    </location>
</feature>
<evidence type="ECO:0000259" key="6">
    <source>
        <dbReference type="Pfam" id="PF00933"/>
    </source>
</evidence>
<evidence type="ECO:0000313" key="7">
    <source>
        <dbReference type="EMBL" id="SIS73820.1"/>
    </source>
</evidence>
<protein>
    <recommendedName>
        <fullName evidence="3">beta-N-acetylhexosaminidase</fullName>
        <ecNumber evidence="3">3.2.1.52</ecNumber>
    </recommendedName>
</protein>
<dbReference type="Pfam" id="PF00933">
    <property type="entry name" value="Glyco_hydro_3"/>
    <property type="match status" value="1"/>
</dbReference>
<proteinExistence type="inferred from homology"/>
<comment type="similarity">
    <text evidence="2">Belongs to the glycosyl hydrolase 3 family.</text>
</comment>
<dbReference type="InterPro" id="IPR050226">
    <property type="entry name" value="NagZ_Beta-hexosaminidase"/>
</dbReference>
<evidence type="ECO:0000256" key="5">
    <source>
        <dbReference type="ARBA" id="ARBA00023295"/>
    </source>
</evidence>
<name>A0A1N7LJ10_9BACT</name>
<dbReference type="Gene3D" id="3.20.20.300">
    <property type="entry name" value="Glycoside hydrolase, family 3, N-terminal domain"/>
    <property type="match status" value="1"/>
</dbReference>
<dbReference type="InterPro" id="IPR001764">
    <property type="entry name" value="Glyco_hydro_3_N"/>
</dbReference>
<sequence length="513" mass="57538">MNRLQKIAQLFSPAAFVHDSEEEIQKLEQLIKSQQIGGITFFHSRHSAAANFEGRQEKLTFDNSLEKLKSLIKRYQSISKTPLLISIDAEFGLAMRIEQTPQYPYAITLGQLPIEMEPLIFESGKLIGEDLKAIGIHLNLAPVADCNTNPNNPVIGYRAFGDDKEKVSRFALAQYKGMIAGGVAACYKHFPGHGDTAVDSHLGLPIIDKTKEQLLQEELYPFIAGIKQGVDMIMVGHLAVPALTKGERLPASLSKHVLKDLLREELGFNGIVISDALNMKAVSELYPTKGELEWKAFEAGNDILCFSENITEGIHYINQNATDEQIDLSYQRIYNLKNKLGLNTASKPTFSKLNDNKANTFNQIVAQQLFNTHWDKAQIAHLLKSKDKITFIAAFNNLEDLKTPEFNNLNFRETLQLEDLNQQKLDLITEEQACILGIFLPSAKPINQFGMDQASIDKIKALSQNPNVLIIHFGNPLAAKTWQTPQSKAILLHAYQNLPEFQSQAWKHFRSTL</sequence>
<dbReference type="GO" id="GO:0009254">
    <property type="term" value="P:peptidoglycan turnover"/>
    <property type="evidence" value="ECO:0007669"/>
    <property type="project" value="TreeGrafter"/>
</dbReference>
<gene>
    <name evidence="7" type="ORF">SAMN05421761_103375</name>
</gene>
<dbReference type="PROSITE" id="PS00775">
    <property type="entry name" value="GLYCOSYL_HYDROL_F3"/>
    <property type="match status" value="1"/>
</dbReference>
<accession>A0A1N7LJ10</accession>
<evidence type="ECO:0000256" key="1">
    <source>
        <dbReference type="ARBA" id="ARBA00001231"/>
    </source>
</evidence>
<comment type="catalytic activity">
    <reaction evidence="1">
        <text>Hydrolysis of terminal non-reducing N-acetyl-D-hexosamine residues in N-acetyl-beta-D-hexosaminides.</text>
        <dbReference type="EC" id="3.2.1.52"/>
    </reaction>
</comment>
<keyword evidence="4" id="KW-0378">Hydrolase</keyword>
<dbReference type="RefSeq" id="WP_076499376.1">
    <property type="nucleotide sequence ID" value="NZ_FTOP01000003.1"/>
</dbReference>
<dbReference type="EMBL" id="FTOP01000003">
    <property type="protein sequence ID" value="SIS73820.1"/>
    <property type="molecule type" value="Genomic_DNA"/>
</dbReference>
<organism evidence="7 8">
    <name type="scientific">Belliella pelovolcani</name>
    <dbReference type="NCBI Taxonomy" id="529505"/>
    <lineage>
        <taxon>Bacteria</taxon>
        <taxon>Pseudomonadati</taxon>
        <taxon>Bacteroidota</taxon>
        <taxon>Cytophagia</taxon>
        <taxon>Cytophagales</taxon>
        <taxon>Cyclobacteriaceae</taxon>
        <taxon>Belliella</taxon>
    </lineage>
</organism>